<feature type="transmembrane region" description="Helical" evidence="6">
    <location>
        <begin position="144"/>
        <end position="162"/>
    </location>
</feature>
<evidence type="ECO:0000256" key="1">
    <source>
        <dbReference type="ARBA" id="ARBA00004141"/>
    </source>
</evidence>
<dbReference type="PANTHER" id="PTHR43483:SF3">
    <property type="entry name" value="MEMBRANE TRANSPORTER PROTEIN HI_0806-RELATED"/>
    <property type="match status" value="1"/>
</dbReference>
<protein>
    <recommendedName>
        <fullName evidence="6">Probable membrane transporter protein</fullName>
    </recommendedName>
</protein>
<accession>A0ABS0ADH6</accession>
<evidence type="ECO:0000256" key="2">
    <source>
        <dbReference type="ARBA" id="ARBA00009142"/>
    </source>
</evidence>
<organism evidence="7 8">
    <name type="scientific">Alloalcanivorax venustensis ISO4</name>
    <dbReference type="NCBI Taxonomy" id="1177184"/>
    <lineage>
        <taxon>Bacteria</taxon>
        <taxon>Pseudomonadati</taxon>
        <taxon>Pseudomonadota</taxon>
        <taxon>Gammaproteobacteria</taxon>
        <taxon>Oceanospirillales</taxon>
        <taxon>Alcanivoracaceae</taxon>
        <taxon>Alloalcanivorax</taxon>
    </lineage>
</organism>
<keyword evidence="5 6" id="KW-0472">Membrane</keyword>
<evidence type="ECO:0000256" key="3">
    <source>
        <dbReference type="ARBA" id="ARBA00022692"/>
    </source>
</evidence>
<dbReference type="PANTHER" id="PTHR43483">
    <property type="entry name" value="MEMBRANE TRANSPORTER PROTEIN HI_0806-RELATED"/>
    <property type="match status" value="1"/>
</dbReference>
<evidence type="ECO:0000256" key="5">
    <source>
        <dbReference type="ARBA" id="ARBA00023136"/>
    </source>
</evidence>
<keyword evidence="6" id="KW-1003">Cell membrane</keyword>
<feature type="transmembrane region" description="Helical" evidence="6">
    <location>
        <begin position="218"/>
        <end position="237"/>
    </location>
</feature>
<feature type="transmembrane region" description="Helical" evidence="6">
    <location>
        <begin position="182"/>
        <end position="206"/>
    </location>
</feature>
<comment type="caution">
    <text evidence="7">The sequence shown here is derived from an EMBL/GenBank/DDBJ whole genome shotgun (WGS) entry which is preliminary data.</text>
</comment>
<evidence type="ECO:0000313" key="8">
    <source>
        <dbReference type="Proteomes" id="UP000644441"/>
    </source>
</evidence>
<name>A0ABS0ADH6_9GAMM</name>
<proteinExistence type="inferred from homology"/>
<dbReference type="Pfam" id="PF01925">
    <property type="entry name" value="TauE"/>
    <property type="match status" value="1"/>
</dbReference>
<evidence type="ECO:0000256" key="4">
    <source>
        <dbReference type="ARBA" id="ARBA00022989"/>
    </source>
</evidence>
<dbReference type="RefSeq" id="WP_142949167.1">
    <property type="nucleotide sequence ID" value="NZ_ARXR01000004.1"/>
</dbReference>
<reference evidence="7 8" key="1">
    <citation type="submission" date="2012-09" db="EMBL/GenBank/DDBJ databases">
        <title>Genome Sequence of alkane-degrading Bacterium Alcanivorax venustensis ISO4.</title>
        <authorList>
            <person name="Lai Q."/>
            <person name="Shao Z."/>
        </authorList>
    </citation>
    <scope>NUCLEOTIDE SEQUENCE [LARGE SCALE GENOMIC DNA]</scope>
    <source>
        <strain evidence="7 8">ISO4</strain>
    </source>
</reference>
<sequence>MTLVLICALIGVFAGLLGGALGLGGGVVIVPPLIYLFHAMGFDDAVVAQMAVGTSLATIIVTAGSSVRAHHVAGFVRWPLAWRLAGGIVVGALLGAVVADRLSGAALTRLFGVFAVLIAAQMLLSRRRAVSAGDGLPERVPGGVGLAGVGSVIGGISSLFGIGGGSLTVPFLSWCRLPMQNAVAISAACGLPIALAGSAGFVATGWGRTELPPWSLGYVYLPAALAIVVTSFPMARVGARLSHRLPSATLRRIFAAVLIVIGVELILN</sequence>
<evidence type="ECO:0000256" key="6">
    <source>
        <dbReference type="RuleBase" id="RU363041"/>
    </source>
</evidence>
<gene>
    <name evidence="7" type="ORF">ISO4_00720</name>
</gene>
<feature type="transmembrane region" description="Helical" evidence="6">
    <location>
        <begin position="249"/>
        <end position="267"/>
    </location>
</feature>
<dbReference type="Proteomes" id="UP000644441">
    <property type="component" value="Unassembled WGS sequence"/>
</dbReference>
<comment type="similarity">
    <text evidence="2 6">Belongs to the 4-toluene sulfonate uptake permease (TSUP) (TC 2.A.102) family.</text>
</comment>
<keyword evidence="4 6" id="KW-1133">Transmembrane helix</keyword>
<feature type="transmembrane region" description="Helical" evidence="6">
    <location>
        <begin position="46"/>
        <end position="68"/>
    </location>
</feature>
<feature type="transmembrane region" description="Helical" evidence="6">
    <location>
        <begin position="80"/>
        <end position="99"/>
    </location>
</feature>
<dbReference type="InterPro" id="IPR002781">
    <property type="entry name" value="TM_pro_TauE-like"/>
</dbReference>
<keyword evidence="8" id="KW-1185">Reference proteome</keyword>
<dbReference type="EMBL" id="ARXR01000004">
    <property type="protein sequence ID" value="MBF5052118.1"/>
    <property type="molecule type" value="Genomic_DNA"/>
</dbReference>
<comment type="subcellular location">
    <subcellularLocation>
        <location evidence="6">Cell membrane</location>
        <topology evidence="6">Multi-pass membrane protein</topology>
    </subcellularLocation>
    <subcellularLocation>
        <location evidence="1">Membrane</location>
        <topology evidence="1">Multi-pass membrane protein</topology>
    </subcellularLocation>
</comment>
<feature type="transmembrane region" description="Helical" evidence="6">
    <location>
        <begin position="105"/>
        <end position="124"/>
    </location>
</feature>
<evidence type="ECO:0000313" key="7">
    <source>
        <dbReference type="EMBL" id="MBF5052118.1"/>
    </source>
</evidence>
<keyword evidence="3 6" id="KW-0812">Transmembrane</keyword>